<feature type="signal peptide" evidence="1">
    <location>
        <begin position="1"/>
        <end position="21"/>
    </location>
</feature>
<feature type="chain" id="PRO_5011763763" description="PorV/PorQ family protein" evidence="1">
    <location>
        <begin position="22"/>
        <end position="364"/>
    </location>
</feature>
<reference evidence="2 3" key="1">
    <citation type="submission" date="2016-09" db="EMBL/GenBank/DDBJ databases">
        <authorList>
            <person name="Capua I."/>
            <person name="De Benedictis P."/>
            <person name="Joannis T."/>
            <person name="Lombin L.H."/>
            <person name="Cattoli G."/>
        </authorList>
    </citation>
    <scope>NUCLEOTIDE SEQUENCE [LARGE SCALE GENOMIC DNA]</scope>
    <source>
        <strain evidence="2 3">A7P-90m</strain>
    </source>
</reference>
<keyword evidence="1" id="KW-0732">Signal</keyword>
<dbReference type="AlphaFoldDB" id="A0A1G6SIU1"/>
<evidence type="ECO:0000313" key="3">
    <source>
        <dbReference type="Proteomes" id="UP000199452"/>
    </source>
</evidence>
<dbReference type="RefSeq" id="WP_092440861.1">
    <property type="nucleotide sequence ID" value="NZ_FMYP01000095.1"/>
</dbReference>
<evidence type="ECO:0008006" key="4">
    <source>
        <dbReference type="Google" id="ProtNLM"/>
    </source>
</evidence>
<dbReference type="Gene3D" id="2.40.160.60">
    <property type="entry name" value="Outer membrane protein transport protein (OMPP1/FadL/TodX)"/>
    <property type="match status" value="1"/>
</dbReference>
<dbReference type="EMBL" id="FMYP01000095">
    <property type="protein sequence ID" value="SDD16812.1"/>
    <property type="molecule type" value="Genomic_DNA"/>
</dbReference>
<protein>
    <recommendedName>
        <fullName evidence="4">PorV/PorQ family protein</fullName>
    </recommendedName>
</protein>
<sequence>MRPTILLFYVLLLLGVQGALAQTTPKYSNEFLQVGVGARALSMGGSVVTSELGPFSTFWNPASLTLQGQKYGVGAMHAEYFAGIASFDAIGFTYRQDSLSGFSLGFVRLGVDDILNTTQLIDKEGNLDYSRISLFSTSDNAFFVGYGRIIPQLGLSIGGNAKIIYRHVGQFASAYGFGIDLGARKGLGKWLVAATLRDVTTTFSYWTFNSKKLEIQVGDSTFNYAPSQSVELTLPRLIAGVSRRIAVVGKVSAMAELNLEMTFDGRRHTLISSKAASIDPKLGLEVGYDGLVFLRMGVNNIQEETDFGGKKSYSFQPNLGLGVKWRGWSLDYALTNIGSVGIGQYSNIFSVGYSFDRLNLNNIF</sequence>
<evidence type="ECO:0000256" key="1">
    <source>
        <dbReference type="SAM" id="SignalP"/>
    </source>
</evidence>
<dbReference type="STRING" id="1640674.SAMN05216323_10957"/>
<gene>
    <name evidence="2" type="ORF">SAMN05216323_10957</name>
</gene>
<keyword evidence="3" id="KW-1185">Reference proteome</keyword>
<organism evidence="2 3">
    <name type="scientific">Williamwhitmania taraxaci</name>
    <dbReference type="NCBI Taxonomy" id="1640674"/>
    <lineage>
        <taxon>Bacteria</taxon>
        <taxon>Pseudomonadati</taxon>
        <taxon>Bacteroidota</taxon>
        <taxon>Bacteroidia</taxon>
        <taxon>Bacteroidales</taxon>
        <taxon>Williamwhitmaniaceae</taxon>
        <taxon>Williamwhitmania</taxon>
    </lineage>
</organism>
<dbReference type="Proteomes" id="UP000199452">
    <property type="component" value="Unassembled WGS sequence"/>
</dbReference>
<proteinExistence type="predicted"/>
<accession>A0A1G6SIU1</accession>
<name>A0A1G6SIU1_9BACT</name>
<evidence type="ECO:0000313" key="2">
    <source>
        <dbReference type="EMBL" id="SDD16812.1"/>
    </source>
</evidence>
<dbReference type="OrthoDB" id="9808507at2"/>